<dbReference type="PANTHER" id="PTHR45999">
    <property type="entry name" value="UNC-13-4A, ISOFORM B"/>
    <property type="match status" value="1"/>
</dbReference>
<evidence type="ECO:0000313" key="3">
    <source>
        <dbReference type="Proteomes" id="UP001187531"/>
    </source>
</evidence>
<dbReference type="EMBL" id="JAVRJZ010000013">
    <property type="protein sequence ID" value="KAK2714606.1"/>
    <property type="molecule type" value="Genomic_DNA"/>
</dbReference>
<accession>A0AA88HUZ6</accession>
<dbReference type="Proteomes" id="UP001187531">
    <property type="component" value="Unassembled WGS sequence"/>
</dbReference>
<gene>
    <name evidence="2" type="ORF">QYM36_008981</name>
</gene>
<protein>
    <submittedName>
        <fullName evidence="2">Uncharacterized protein</fullName>
    </submittedName>
</protein>
<dbReference type="GO" id="GO:0006887">
    <property type="term" value="P:exocytosis"/>
    <property type="evidence" value="ECO:0007669"/>
    <property type="project" value="UniProtKB-KW"/>
</dbReference>
<sequence>GPAWQWSGDLPPEAQAVLHQHAIQGDVTAIQSALVKWLAYSKKLTERCLHFAILEALLIGLEENRSSADPLSKDEFLELSQQKEHTEFINNLRLFYSKVLLLNFDVQSAVKTQEELLGQSFTEFLNYCLKLLKSLRYYFVLSQPGCISNLESMLRCLVYMTGMYYYRKVCPFNKELRGELMTAIRRGTIDWYGTQCERFLSEDIMDKDLHDAPVPMARLVSNLVSDLQRSLQSYNPLFIR</sequence>
<organism evidence="2 3">
    <name type="scientific">Artemia franciscana</name>
    <name type="common">Brine shrimp</name>
    <name type="synonym">Artemia sanfranciscana</name>
    <dbReference type="NCBI Taxonomy" id="6661"/>
    <lineage>
        <taxon>Eukaryota</taxon>
        <taxon>Metazoa</taxon>
        <taxon>Ecdysozoa</taxon>
        <taxon>Arthropoda</taxon>
        <taxon>Crustacea</taxon>
        <taxon>Branchiopoda</taxon>
        <taxon>Anostraca</taxon>
        <taxon>Artemiidae</taxon>
        <taxon>Artemia</taxon>
    </lineage>
</organism>
<dbReference type="AlphaFoldDB" id="A0AA88HUZ6"/>
<name>A0AA88HUZ6_ARTSF</name>
<reference evidence="2" key="1">
    <citation type="submission" date="2023-07" db="EMBL/GenBank/DDBJ databases">
        <title>Chromosome-level genome assembly of Artemia franciscana.</title>
        <authorList>
            <person name="Jo E."/>
        </authorList>
    </citation>
    <scope>NUCLEOTIDE SEQUENCE</scope>
    <source>
        <tissue evidence="2">Whole body</tissue>
    </source>
</reference>
<evidence type="ECO:0000256" key="1">
    <source>
        <dbReference type="ARBA" id="ARBA00022483"/>
    </source>
</evidence>
<feature type="non-terminal residue" evidence="2">
    <location>
        <position position="240"/>
    </location>
</feature>
<comment type="caution">
    <text evidence="2">The sequence shown here is derived from an EMBL/GenBank/DDBJ whole genome shotgun (WGS) entry which is preliminary data.</text>
</comment>
<evidence type="ECO:0000313" key="2">
    <source>
        <dbReference type="EMBL" id="KAK2714606.1"/>
    </source>
</evidence>
<dbReference type="InterPro" id="IPR052095">
    <property type="entry name" value="UNC-13_domain"/>
</dbReference>
<proteinExistence type="predicted"/>
<dbReference type="PANTHER" id="PTHR45999:SF4">
    <property type="entry name" value="UNC-13-4A, ISOFORM B"/>
    <property type="match status" value="1"/>
</dbReference>
<dbReference type="GO" id="GO:0099503">
    <property type="term" value="C:secretory vesicle"/>
    <property type="evidence" value="ECO:0007669"/>
    <property type="project" value="TreeGrafter"/>
</dbReference>
<keyword evidence="1" id="KW-0268">Exocytosis</keyword>
<keyword evidence="3" id="KW-1185">Reference proteome</keyword>